<feature type="domain" description="LysM" evidence="2">
    <location>
        <begin position="29"/>
        <end position="75"/>
    </location>
</feature>
<feature type="signal peptide" evidence="1">
    <location>
        <begin position="1"/>
        <end position="22"/>
    </location>
</feature>
<protein>
    <submittedName>
        <fullName evidence="3">LysM domain-containing protein</fullName>
    </submittedName>
</protein>
<dbReference type="Gene3D" id="3.10.350.10">
    <property type="entry name" value="LysM domain"/>
    <property type="match status" value="1"/>
</dbReference>
<dbReference type="Pfam" id="PF01476">
    <property type="entry name" value="LysM"/>
    <property type="match status" value="1"/>
</dbReference>
<dbReference type="Proteomes" id="UP001487296">
    <property type="component" value="Unassembled WGS sequence"/>
</dbReference>
<evidence type="ECO:0000313" key="4">
    <source>
        <dbReference type="Proteomes" id="UP001487296"/>
    </source>
</evidence>
<dbReference type="PROSITE" id="PS51782">
    <property type="entry name" value="LYSM"/>
    <property type="match status" value="1"/>
</dbReference>
<accession>A0ABV1FR89</accession>
<comment type="caution">
    <text evidence="3">The sequence shown here is derived from an EMBL/GenBank/DDBJ whole genome shotgun (WGS) entry which is preliminary data.</text>
</comment>
<organism evidence="3 4">
    <name type="scientific">Hallella faecis</name>
    <dbReference type="NCBI Taxonomy" id="2841596"/>
    <lineage>
        <taxon>Bacteria</taxon>
        <taxon>Pseudomonadati</taxon>
        <taxon>Bacteroidota</taxon>
        <taxon>Bacteroidia</taxon>
        <taxon>Bacteroidales</taxon>
        <taxon>Prevotellaceae</taxon>
        <taxon>Hallella</taxon>
    </lineage>
</organism>
<dbReference type="SUPFAM" id="SSF54106">
    <property type="entry name" value="LysM domain"/>
    <property type="match status" value="1"/>
</dbReference>
<keyword evidence="1" id="KW-0732">Signal</keyword>
<keyword evidence="4" id="KW-1185">Reference proteome</keyword>
<reference evidence="3 4" key="1">
    <citation type="submission" date="2024-04" db="EMBL/GenBank/DDBJ databases">
        <title>Human intestinal bacterial collection.</title>
        <authorList>
            <person name="Pauvert C."/>
            <person name="Hitch T.C.A."/>
            <person name="Clavel T."/>
        </authorList>
    </citation>
    <scope>NUCLEOTIDE SEQUENCE [LARGE SCALE GENOMIC DNA]</scope>
    <source>
        <strain evidence="3 4">CLA-AA-H145</strain>
    </source>
</reference>
<dbReference type="InterPro" id="IPR028082">
    <property type="entry name" value="Peripla_BP_I"/>
</dbReference>
<dbReference type="InterPro" id="IPR036779">
    <property type="entry name" value="LysM_dom_sf"/>
</dbReference>
<evidence type="ECO:0000313" key="3">
    <source>
        <dbReference type="EMBL" id="MEQ2486917.1"/>
    </source>
</evidence>
<evidence type="ECO:0000259" key="2">
    <source>
        <dbReference type="PROSITE" id="PS51782"/>
    </source>
</evidence>
<proteinExistence type="predicted"/>
<evidence type="ECO:0000256" key="1">
    <source>
        <dbReference type="SAM" id="SignalP"/>
    </source>
</evidence>
<sequence length="452" mass="51704">MVKIYKCLVVVVLCLLASTVVAQVPQWRDLYKVKKKDTLYGIAKKFGLTEDQLRAANPEMKAADYTLKKGDRILIPYPSEEPATPAVKPAPVAKPVQKAAPATMRVGVMLPLHNINGDGRRMMEYYRGLLMGCDSLKRAGYHIDVHAWNVTIDDDITKFTSDPEAAKCNIIFGPLYTHQVRGLAEFCKARDIKMVIPFSINGDDVARYSQIFQVWQSPDRLNNSAIEAYLRLFPQAHPVFIDCNDTTSRKGVFTFGLRNRLESKNITYNITNLNSSEGMFAKAFRTNQQNVVILNTGRMAELTVALAKLASLQNLNPNIKITLFGYTDWLLYADYDLDKFFRFDTYIPAQFYYNPQNARTRQFEQTYRRWFHEGLQVNYNPRFGLTGYDHAQFFLRGLVSKGKAFRGTKGQSTYTPLQTPLRFRQVGDAGMQNESFQLIHYTRDHRIEAVAY</sequence>
<dbReference type="SUPFAM" id="SSF53822">
    <property type="entry name" value="Periplasmic binding protein-like I"/>
    <property type="match status" value="1"/>
</dbReference>
<feature type="chain" id="PRO_5047222125" evidence="1">
    <location>
        <begin position="23"/>
        <end position="452"/>
    </location>
</feature>
<dbReference type="CDD" id="cd00118">
    <property type="entry name" value="LysM"/>
    <property type="match status" value="1"/>
</dbReference>
<name>A0ABV1FR89_9BACT</name>
<gene>
    <name evidence="3" type="ORF">AAAT34_07585</name>
</gene>
<dbReference type="EMBL" id="JBBNFP010000026">
    <property type="protein sequence ID" value="MEQ2486917.1"/>
    <property type="molecule type" value="Genomic_DNA"/>
</dbReference>
<dbReference type="SMART" id="SM00257">
    <property type="entry name" value="LysM"/>
    <property type="match status" value="1"/>
</dbReference>
<dbReference type="RefSeq" id="WP_215759992.1">
    <property type="nucleotide sequence ID" value="NZ_JAHKBE010000026.1"/>
</dbReference>
<dbReference type="InterPro" id="IPR018392">
    <property type="entry name" value="LysM"/>
</dbReference>